<dbReference type="Proteomes" id="UP000190750">
    <property type="component" value="Unassembled WGS sequence"/>
</dbReference>
<dbReference type="OrthoDB" id="8904159at2"/>
<organism evidence="1 2">
    <name type="scientific">Rhodoferax fermentans</name>
    <dbReference type="NCBI Taxonomy" id="28066"/>
    <lineage>
        <taxon>Bacteria</taxon>
        <taxon>Pseudomonadati</taxon>
        <taxon>Pseudomonadota</taxon>
        <taxon>Betaproteobacteria</taxon>
        <taxon>Burkholderiales</taxon>
        <taxon>Comamonadaceae</taxon>
        <taxon>Rhodoferax</taxon>
    </lineage>
</organism>
<dbReference type="AlphaFoldDB" id="A0A1T1ASQ9"/>
<keyword evidence="2" id="KW-1185">Reference proteome</keyword>
<proteinExistence type="predicted"/>
<reference evidence="1 2" key="1">
    <citation type="submission" date="2017-01" db="EMBL/GenBank/DDBJ databases">
        <title>Genome sequencing of Rhodoferax fermentans JCM 7819.</title>
        <authorList>
            <person name="Kim Y.J."/>
            <person name="Farh M.E.-A."/>
            <person name="Yang D.-C."/>
        </authorList>
    </citation>
    <scope>NUCLEOTIDE SEQUENCE [LARGE SCALE GENOMIC DNA]</scope>
    <source>
        <strain evidence="1 2">JCM 7819</strain>
    </source>
</reference>
<dbReference type="RefSeq" id="WP_078364982.1">
    <property type="nucleotide sequence ID" value="NZ_MTJN01000002.1"/>
</dbReference>
<evidence type="ECO:0000313" key="1">
    <source>
        <dbReference type="EMBL" id="OOV07152.1"/>
    </source>
</evidence>
<name>A0A1T1ASQ9_RHOFE</name>
<dbReference type="EMBL" id="MTJN01000002">
    <property type="protein sequence ID" value="OOV07152.1"/>
    <property type="molecule type" value="Genomic_DNA"/>
</dbReference>
<dbReference type="STRING" id="28066.RF819_10785"/>
<accession>A0A1T1ASQ9</accession>
<comment type="caution">
    <text evidence="1">The sequence shown here is derived from an EMBL/GenBank/DDBJ whole genome shotgun (WGS) entry which is preliminary data.</text>
</comment>
<sequence>MTAQTTPGGLLPQTPEIPTDQLLVEVYAQAAPAVQSGMLSKLVGKVYQSAAPDERSVLVRQLMQPLGILSLLAVANGVFAKLRLQGGLSGWSTRLDEVQVDDVVELASFVQQVSGQAMHSLAQWLSASPVLLSSAAAVMLVKLLLDRATPGQEAEPQL</sequence>
<evidence type="ECO:0000313" key="2">
    <source>
        <dbReference type="Proteomes" id="UP000190750"/>
    </source>
</evidence>
<protein>
    <submittedName>
        <fullName evidence="1">Uncharacterized protein</fullName>
    </submittedName>
</protein>
<gene>
    <name evidence="1" type="ORF">RF819_10785</name>
</gene>